<comment type="caution">
    <text evidence="2">The sequence shown here is derived from an EMBL/GenBank/DDBJ whole genome shotgun (WGS) entry which is preliminary data.</text>
</comment>
<evidence type="ECO:0000313" key="3">
    <source>
        <dbReference type="Proteomes" id="UP000762676"/>
    </source>
</evidence>
<sequence>MHRGWKSNPRLPDHKPDALTTEPRYTICHPSVFRSAGHYEQAVPILLDIAAISPMTGAQFNKSHGSDANGRVDNGQQQQVQQHLLLAKQRHQ</sequence>
<keyword evidence="3" id="KW-1185">Reference proteome</keyword>
<feature type="compositionally biased region" description="Low complexity" evidence="1">
    <location>
        <begin position="76"/>
        <end position="92"/>
    </location>
</feature>
<evidence type="ECO:0000313" key="2">
    <source>
        <dbReference type="EMBL" id="GFR65775.1"/>
    </source>
</evidence>
<reference evidence="2 3" key="1">
    <citation type="journal article" date="2021" name="Elife">
        <title>Chloroplast acquisition without the gene transfer in kleptoplastic sea slugs, Plakobranchus ocellatus.</title>
        <authorList>
            <person name="Maeda T."/>
            <person name="Takahashi S."/>
            <person name="Yoshida T."/>
            <person name="Shimamura S."/>
            <person name="Takaki Y."/>
            <person name="Nagai Y."/>
            <person name="Toyoda A."/>
            <person name="Suzuki Y."/>
            <person name="Arimoto A."/>
            <person name="Ishii H."/>
            <person name="Satoh N."/>
            <person name="Nishiyama T."/>
            <person name="Hasebe M."/>
            <person name="Maruyama T."/>
            <person name="Minagawa J."/>
            <person name="Obokata J."/>
            <person name="Shigenobu S."/>
        </authorList>
    </citation>
    <scope>NUCLEOTIDE SEQUENCE [LARGE SCALE GENOMIC DNA]</scope>
</reference>
<gene>
    <name evidence="2" type="ORF">ElyMa_003667900</name>
</gene>
<feature type="region of interest" description="Disordered" evidence="1">
    <location>
        <begin position="57"/>
        <end position="92"/>
    </location>
</feature>
<protein>
    <submittedName>
        <fullName evidence="2">Uncharacterized protein</fullName>
    </submittedName>
</protein>
<dbReference type="Proteomes" id="UP000762676">
    <property type="component" value="Unassembled WGS sequence"/>
</dbReference>
<feature type="region of interest" description="Disordered" evidence="1">
    <location>
        <begin position="1"/>
        <end position="22"/>
    </location>
</feature>
<proteinExistence type="predicted"/>
<evidence type="ECO:0000256" key="1">
    <source>
        <dbReference type="SAM" id="MobiDB-lite"/>
    </source>
</evidence>
<organism evidence="2 3">
    <name type="scientific">Elysia marginata</name>
    <dbReference type="NCBI Taxonomy" id="1093978"/>
    <lineage>
        <taxon>Eukaryota</taxon>
        <taxon>Metazoa</taxon>
        <taxon>Spiralia</taxon>
        <taxon>Lophotrochozoa</taxon>
        <taxon>Mollusca</taxon>
        <taxon>Gastropoda</taxon>
        <taxon>Heterobranchia</taxon>
        <taxon>Euthyneura</taxon>
        <taxon>Panpulmonata</taxon>
        <taxon>Sacoglossa</taxon>
        <taxon>Placobranchoidea</taxon>
        <taxon>Plakobranchidae</taxon>
        <taxon>Elysia</taxon>
    </lineage>
</organism>
<name>A0AAV4EYK2_9GAST</name>
<accession>A0AAV4EYK2</accession>
<dbReference type="EMBL" id="BMAT01007502">
    <property type="protein sequence ID" value="GFR65775.1"/>
    <property type="molecule type" value="Genomic_DNA"/>
</dbReference>
<dbReference type="AlphaFoldDB" id="A0AAV4EYK2"/>